<dbReference type="Gene3D" id="3.90.550.10">
    <property type="entry name" value="Spore Coat Polysaccharide Biosynthesis Protein SpsA, Chain A"/>
    <property type="match status" value="1"/>
</dbReference>
<evidence type="ECO:0000256" key="11">
    <source>
        <dbReference type="SAM" id="MobiDB-lite"/>
    </source>
</evidence>
<dbReference type="Pfam" id="PF00483">
    <property type="entry name" value="NTP_transferase"/>
    <property type="match status" value="1"/>
</dbReference>
<keyword evidence="14" id="KW-1185">Reference proteome</keyword>
<feature type="compositionally biased region" description="Acidic residues" evidence="11">
    <location>
        <begin position="709"/>
        <end position="727"/>
    </location>
</feature>
<dbReference type="CDD" id="cd05787">
    <property type="entry name" value="LbH_eIF2B_epsilon"/>
    <property type="match status" value="1"/>
</dbReference>
<feature type="compositionally biased region" description="Acidic residues" evidence="11">
    <location>
        <begin position="540"/>
        <end position="549"/>
    </location>
</feature>
<gene>
    <name evidence="13" type="ORF">LAMI_0H19284G</name>
</gene>
<evidence type="ECO:0000256" key="10">
    <source>
        <dbReference type="ARBA" id="ARBA00083305"/>
    </source>
</evidence>
<organism evidence="13 14">
    <name type="scientific">Lachancea mirantina</name>
    <dbReference type="NCBI Taxonomy" id="1230905"/>
    <lineage>
        <taxon>Eukaryota</taxon>
        <taxon>Fungi</taxon>
        <taxon>Dikarya</taxon>
        <taxon>Ascomycota</taxon>
        <taxon>Saccharomycotina</taxon>
        <taxon>Saccharomycetes</taxon>
        <taxon>Saccharomycetales</taxon>
        <taxon>Saccharomycetaceae</taxon>
        <taxon>Lachancea</taxon>
    </lineage>
</organism>
<evidence type="ECO:0000256" key="1">
    <source>
        <dbReference type="ARBA" id="ARBA00004514"/>
    </source>
</evidence>
<dbReference type="FunFam" id="3.90.550.10:FF:000066">
    <property type="entry name" value="Translation initiation factor eIF-2B subunit epsilon"/>
    <property type="match status" value="1"/>
</dbReference>
<dbReference type="Gene3D" id="2.160.10.10">
    <property type="entry name" value="Hexapeptide repeat proteins"/>
    <property type="match status" value="2"/>
</dbReference>
<dbReference type="CDD" id="cd04197">
    <property type="entry name" value="eIF-2B_epsilon_N"/>
    <property type="match status" value="1"/>
</dbReference>
<feature type="domain" description="W2" evidence="12">
    <location>
        <begin position="545"/>
        <end position="716"/>
    </location>
</feature>
<keyword evidence="4" id="KW-0396">Initiation factor</keyword>
<proteinExistence type="inferred from homology"/>
<dbReference type="GO" id="GO:0005085">
    <property type="term" value="F:guanyl-nucleotide exchange factor activity"/>
    <property type="evidence" value="ECO:0007669"/>
    <property type="project" value="InterPro"/>
</dbReference>
<evidence type="ECO:0000256" key="2">
    <source>
        <dbReference type="ARBA" id="ARBA00007878"/>
    </source>
</evidence>
<evidence type="ECO:0000256" key="9">
    <source>
        <dbReference type="ARBA" id="ARBA00083265"/>
    </source>
</evidence>
<dbReference type="Gene3D" id="1.25.40.180">
    <property type="match status" value="1"/>
</dbReference>
<evidence type="ECO:0000259" key="12">
    <source>
        <dbReference type="PROSITE" id="PS51363"/>
    </source>
</evidence>
<protein>
    <recommendedName>
        <fullName evidence="6">Translation initiation factor eIF2B subunit epsilon</fullName>
    </recommendedName>
    <alternativeName>
        <fullName evidence="10">GCD complex subunit GCD6</fullName>
    </alternativeName>
    <alternativeName>
        <fullName evidence="9">Guanine nucleotide exchange factor subunit GCD6</fullName>
    </alternativeName>
    <alternativeName>
        <fullName evidence="7">eIF2B GDP-GTP exchange factor subunit epsilon</fullName>
    </alternativeName>
</protein>
<sequence>MAGKKEKDNTKSASKKGNEHLVGEERLQAVVLTDSFETRFMPLTAVKPRCLLPLANTPLIEYTLEFLAKAGVNEVYLVCASHADQINEYIEKSKWNLPWAPFKLQTIMSLESRSVGDAMRDIDNRGLITGDFILVSGDLVTNMQFDKALEFHRKKRASDKDHIVTMCLSEGSQFYRTRSHDPAAFILDKKTNRCLYYHQLPPASSRKKGAIDIDPELLEDVDDFVLRNDLIDCHVDICSALVPAIFQENFDYQFLRSDFVKGVLTSDLLKKSIYAYIMESYAARVESWQTYDAISQDFIARWCYPLVLNANFLEDQTYSYESRHVYKEKNVVLAQSCKIGKHTAIGSGTKIGEGTSVENSVIGRNCHIGDNVVIQNSYIWDDTTVLDSTIIEHSILASNVKIGRNVSLSDGCVIGFNVIIGDNMVIPQGCKISETPVMKSEVQFLDNESYDEDDSTISSDRATNFKLEPASDLLGETGVGYIYESDGSNGDEDASDETRINNTLAYRIDELYLSDDSISSSTGERKKKRTMSTTSVYTDMEGEDEEDEEDFEVEAMATVERAMENSHDLDTALLELNTLRMSMNVTYHEVRAATVFALLKRVYHFIATQTLGAKEAISKIFGKWGLLFNRQAFEKDEYIDLMNILLEKVLVIQFEKPEFVLFRALNCLYDQDVLDEEIIYTWWAQVSDDAKYDQVKTLTAKWIEWLQTAEEESSEEEESGEEESEDD</sequence>
<evidence type="ECO:0000256" key="4">
    <source>
        <dbReference type="ARBA" id="ARBA00022540"/>
    </source>
</evidence>
<dbReference type="InterPro" id="IPR035543">
    <property type="entry name" value="eIF-2B_epsilon_N"/>
</dbReference>
<dbReference type="SUPFAM" id="SSF48371">
    <property type="entry name" value="ARM repeat"/>
    <property type="match status" value="1"/>
</dbReference>
<dbReference type="InterPro" id="IPR005835">
    <property type="entry name" value="NTP_transferase_dom"/>
</dbReference>
<dbReference type="InterPro" id="IPR011004">
    <property type="entry name" value="Trimer_LpxA-like_sf"/>
</dbReference>
<dbReference type="CDD" id="cd11558">
    <property type="entry name" value="W2_eIF2B_epsilon"/>
    <property type="match status" value="1"/>
</dbReference>
<evidence type="ECO:0000256" key="3">
    <source>
        <dbReference type="ARBA" id="ARBA00022490"/>
    </source>
</evidence>
<dbReference type="STRING" id="1230905.A0A1G4KJV9"/>
<comment type="similarity">
    <text evidence="2">Belongs to the eIF-2B gamma/epsilon subunits family.</text>
</comment>
<accession>A0A1G4KJV9</accession>
<dbReference type="GO" id="GO:0005851">
    <property type="term" value="C:eukaryotic translation initiation factor 2B complex"/>
    <property type="evidence" value="ECO:0007669"/>
    <property type="project" value="TreeGrafter"/>
</dbReference>
<evidence type="ECO:0000256" key="5">
    <source>
        <dbReference type="ARBA" id="ARBA00022917"/>
    </source>
</evidence>
<evidence type="ECO:0000313" key="14">
    <source>
        <dbReference type="Proteomes" id="UP000191024"/>
    </source>
</evidence>
<reference evidence="14" key="1">
    <citation type="submission" date="2016-03" db="EMBL/GenBank/DDBJ databases">
        <authorList>
            <person name="Devillers H."/>
        </authorList>
    </citation>
    <scope>NUCLEOTIDE SEQUENCE [LARGE SCALE GENOMIC DNA]</scope>
</reference>
<feature type="region of interest" description="Disordered" evidence="11">
    <location>
        <begin position="519"/>
        <end position="549"/>
    </location>
</feature>
<dbReference type="GO" id="GO:0003743">
    <property type="term" value="F:translation initiation factor activity"/>
    <property type="evidence" value="ECO:0007669"/>
    <property type="project" value="UniProtKB-KW"/>
</dbReference>
<dbReference type="InterPro" id="IPR051956">
    <property type="entry name" value="eIF2B_epsilon"/>
</dbReference>
<dbReference type="InterPro" id="IPR003307">
    <property type="entry name" value="W2_domain"/>
</dbReference>
<dbReference type="GO" id="GO:0005829">
    <property type="term" value="C:cytosol"/>
    <property type="evidence" value="ECO:0007669"/>
    <property type="project" value="UniProtKB-SubCell"/>
</dbReference>
<keyword evidence="5" id="KW-0648">Protein biosynthesis</keyword>
<dbReference type="FunFam" id="1.25.40.180:FF:000022">
    <property type="entry name" value="Translation initiation factor eIF-2B epsilon subunit"/>
    <property type="match status" value="1"/>
</dbReference>
<dbReference type="AlphaFoldDB" id="A0A1G4KJV9"/>
<feature type="region of interest" description="Disordered" evidence="11">
    <location>
        <begin position="708"/>
        <end position="727"/>
    </location>
</feature>
<comment type="subcellular location">
    <subcellularLocation>
        <location evidence="1">Cytoplasm</location>
        <location evidence="1">Cytosol</location>
    </subcellularLocation>
</comment>
<evidence type="ECO:0000256" key="7">
    <source>
        <dbReference type="ARBA" id="ARBA00044345"/>
    </source>
</evidence>
<dbReference type="FunFam" id="2.160.10.10:FF:000042">
    <property type="entry name" value="Translation initiation factor eIF2B subunit"/>
    <property type="match status" value="1"/>
</dbReference>
<dbReference type="PANTHER" id="PTHR45887:SF1">
    <property type="entry name" value="TRANSLATION INITIATION FACTOR EIF-2B SUBUNIT EPSILON"/>
    <property type="match status" value="1"/>
</dbReference>
<evidence type="ECO:0000256" key="6">
    <source>
        <dbReference type="ARBA" id="ARBA00044144"/>
    </source>
</evidence>
<dbReference type="OrthoDB" id="424572at2759"/>
<dbReference type="Pfam" id="PF02020">
    <property type="entry name" value="W2"/>
    <property type="match status" value="1"/>
</dbReference>
<dbReference type="PROSITE" id="PS51363">
    <property type="entry name" value="W2"/>
    <property type="match status" value="1"/>
</dbReference>
<dbReference type="SMART" id="SM00515">
    <property type="entry name" value="eIF5C"/>
    <property type="match status" value="1"/>
</dbReference>
<evidence type="ECO:0000313" key="13">
    <source>
        <dbReference type="EMBL" id="SCV04800.1"/>
    </source>
</evidence>
<dbReference type="SUPFAM" id="SSF53448">
    <property type="entry name" value="Nucleotide-diphospho-sugar transferases"/>
    <property type="match status" value="1"/>
</dbReference>
<dbReference type="InterPro" id="IPR029044">
    <property type="entry name" value="Nucleotide-diphossugar_trans"/>
</dbReference>
<dbReference type="GO" id="GO:0031369">
    <property type="term" value="F:translation initiation factor binding"/>
    <property type="evidence" value="ECO:0007669"/>
    <property type="project" value="InterPro"/>
</dbReference>
<dbReference type="PANTHER" id="PTHR45887">
    <property type="entry name" value="TRANSLATION INITIATION FACTOR EIF-2B SUBUNIT EPSILON"/>
    <property type="match status" value="1"/>
</dbReference>
<dbReference type="InterPro" id="IPR056764">
    <property type="entry name" value="LbH_EIF2B3/5"/>
</dbReference>
<keyword evidence="3" id="KW-0963">Cytoplasm</keyword>
<dbReference type="InterPro" id="IPR016024">
    <property type="entry name" value="ARM-type_fold"/>
</dbReference>
<dbReference type="Pfam" id="PF25084">
    <property type="entry name" value="LbH_EIF2B"/>
    <property type="match status" value="1"/>
</dbReference>
<dbReference type="SUPFAM" id="SSF51161">
    <property type="entry name" value="Trimeric LpxA-like enzymes"/>
    <property type="match status" value="1"/>
</dbReference>
<evidence type="ECO:0000256" key="8">
    <source>
        <dbReference type="ARBA" id="ARBA00046432"/>
    </source>
</evidence>
<dbReference type="Proteomes" id="UP000191024">
    <property type="component" value="Chromosome H"/>
</dbReference>
<dbReference type="EMBL" id="LT598468">
    <property type="protein sequence ID" value="SCV04800.1"/>
    <property type="molecule type" value="Genomic_DNA"/>
</dbReference>
<comment type="subunit">
    <text evidence="8">Component of the translation initiation factor 2B (eIF2B) complex which is a heterodecamer of two sets of five different subunits: alpha, beta, gamma, delta and epsilon. Subunits alpha, beta and delta comprise a regulatory subcomplex and subunits epsilon and gamma comprise a catalytic subcomplex. Within the complex, the hexameric regulatory complex resides at the center, with the two heterodimeric catalytic subcomplexes bound on opposite sides.</text>
</comment>
<name>A0A1G4KJV9_9SACH</name>
<dbReference type="InterPro" id="IPR044123">
    <property type="entry name" value="W2_eIF2B_epsilon"/>
</dbReference>